<evidence type="ECO:0000256" key="4">
    <source>
        <dbReference type="PIRSR" id="PIRSR603782-2"/>
    </source>
</evidence>
<name>A0A7W5ZXG7_9SPHN</name>
<dbReference type="PANTHER" id="PTHR12151:SF25">
    <property type="entry name" value="LINALOOL DEHYDRATASE_ISOMERASE DOMAIN-CONTAINING PROTEIN"/>
    <property type="match status" value="1"/>
</dbReference>
<dbReference type="InterPro" id="IPR013766">
    <property type="entry name" value="Thioredoxin_domain"/>
</dbReference>
<evidence type="ECO:0000259" key="6">
    <source>
        <dbReference type="PROSITE" id="PS51352"/>
    </source>
</evidence>
<dbReference type="InterPro" id="IPR036249">
    <property type="entry name" value="Thioredoxin-like_sf"/>
</dbReference>
<keyword evidence="4" id="KW-1015">Disulfide bond</keyword>
<dbReference type="Pfam" id="PF02630">
    <property type="entry name" value="SCO1-SenC"/>
    <property type="match status" value="1"/>
</dbReference>
<keyword evidence="5" id="KW-0812">Transmembrane</keyword>
<feature type="transmembrane region" description="Helical" evidence="5">
    <location>
        <begin position="12"/>
        <end position="33"/>
    </location>
</feature>
<reference evidence="7 8" key="1">
    <citation type="submission" date="2020-08" db="EMBL/GenBank/DDBJ databases">
        <title>Genomic Encyclopedia of Type Strains, Phase IV (KMG-IV): sequencing the most valuable type-strain genomes for metagenomic binning, comparative biology and taxonomic classification.</title>
        <authorList>
            <person name="Goeker M."/>
        </authorList>
    </citation>
    <scope>NUCLEOTIDE SEQUENCE [LARGE SCALE GENOMIC DNA]</scope>
    <source>
        <strain evidence="7 8">DSM 14552</strain>
    </source>
</reference>
<dbReference type="CDD" id="cd02968">
    <property type="entry name" value="SCO"/>
    <property type="match status" value="1"/>
</dbReference>
<evidence type="ECO:0000256" key="3">
    <source>
        <dbReference type="PIRSR" id="PIRSR603782-1"/>
    </source>
</evidence>
<feature type="binding site" evidence="3">
    <location>
        <position position="165"/>
    </location>
    <ligand>
        <name>Cu cation</name>
        <dbReference type="ChEBI" id="CHEBI:23378"/>
    </ligand>
</feature>
<dbReference type="RefSeq" id="WP_183614252.1">
    <property type="nucleotide sequence ID" value="NZ_JACICY010000007.1"/>
</dbReference>
<dbReference type="SUPFAM" id="SSF52833">
    <property type="entry name" value="Thioredoxin-like"/>
    <property type="match status" value="1"/>
</dbReference>
<keyword evidence="3" id="KW-0479">Metal-binding</keyword>
<evidence type="ECO:0000256" key="5">
    <source>
        <dbReference type="SAM" id="Phobius"/>
    </source>
</evidence>
<dbReference type="PROSITE" id="PS51352">
    <property type="entry name" value="THIOREDOXIN_2"/>
    <property type="match status" value="1"/>
</dbReference>
<keyword evidence="8" id="KW-1185">Reference proteome</keyword>
<dbReference type="EMBL" id="JACICY010000007">
    <property type="protein sequence ID" value="MBB3861758.1"/>
    <property type="molecule type" value="Genomic_DNA"/>
</dbReference>
<evidence type="ECO:0000313" key="8">
    <source>
        <dbReference type="Proteomes" id="UP000562395"/>
    </source>
</evidence>
<comment type="caution">
    <text evidence="7">The sequence shown here is derived from an EMBL/GenBank/DDBJ whole genome shotgun (WGS) entry which is preliminary data.</text>
</comment>
<keyword evidence="5" id="KW-0472">Membrane</keyword>
<feature type="domain" description="Thioredoxin" evidence="6">
    <location>
        <begin position="38"/>
        <end position="204"/>
    </location>
</feature>
<organism evidence="7 8">
    <name type="scientific">Novosphingobium hassiacum</name>
    <dbReference type="NCBI Taxonomy" id="173676"/>
    <lineage>
        <taxon>Bacteria</taxon>
        <taxon>Pseudomonadati</taxon>
        <taxon>Pseudomonadota</taxon>
        <taxon>Alphaproteobacteria</taxon>
        <taxon>Sphingomonadales</taxon>
        <taxon>Sphingomonadaceae</taxon>
        <taxon>Novosphingobium</taxon>
    </lineage>
</organism>
<keyword evidence="2 3" id="KW-0186">Copper</keyword>
<feature type="disulfide bond" description="Redox-active" evidence="4">
    <location>
        <begin position="77"/>
        <end position="81"/>
    </location>
</feature>
<accession>A0A7W5ZXG7</accession>
<comment type="similarity">
    <text evidence="1">Belongs to the SCO1/2 family.</text>
</comment>
<dbReference type="InterPro" id="IPR003782">
    <property type="entry name" value="SCO1/SenC"/>
</dbReference>
<evidence type="ECO:0000313" key="7">
    <source>
        <dbReference type="EMBL" id="MBB3861758.1"/>
    </source>
</evidence>
<evidence type="ECO:0000256" key="1">
    <source>
        <dbReference type="ARBA" id="ARBA00010996"/>
    </source>
</evidence>
<evidence type="ECO:0000256" key="2">
    <source>
        <dbReference type="ARBA" id="ARBA00023008"/>
    </source>
</evidence>
<protein>
    <submittedName>
        <fullName evidence="7">Protein SCO1/2</fullName>
    </submittedName>
</protein>
<dbReference type="AlphaFoldDB" id="A0A7W5ZXG7"/>
<dbReference type="PANTHER" id="PTHR12151">
    <property type="entry name" value="ELECTRON TRANSPORT PROTIN SCO1/SENC FAMILY MEMBER"/>
    <property type="match status" value="1"/>
</dbReference>
<feature type="binding site" evidence="3">
    <location>
        <position position="81"/>
    </location>
    <ligand>
        <name>Cu cation</name>
        <dbReference type="ChEBI" id="CHEBI:23378"/>
    </ligand>
</feature>
<gene>
    <name evidence="7" type="ORF">GGQ88_003046</name>
</gene>
<dbReference type="Gene3D" id="3.40.30.10">
    <property type="entry name" value="Glutaredoxin"/>
    <property type="match status" value="1"/>
</dbReference>
<sequence length="210" mass="22562">MTSSGETTIKRARGAIVLAIALMCAVVAVWLVARAGGPGLNHTAIDQYRLVTADGRPFDRKELIGSPSVMYFGFTRCPDMCPMMISRLIAARRTLGGDAADVPIIFVTIDPEYDTPARLKTFVSTFDAPVIALTGTPEAIDRAADKAAVFVKHVKLPNGEDTIEHTTSAFVYDRDGDFVDAVLPGDSQQAILDRLRRVIAQPQATASGVI</sequence>
<proteinExistence type="inferred from homology"/>
<dbReference type="GO" id="GO:0046872">
    <property type="term" value="F:metal ion binding"/>
    <property type="evidence" value="ECO:0007669"/>
    <property type="project" value="UniProtKB-KW"/>
</dbReference>
<keyword evidence="5" id="KW-1133">Transmembrane helix</keyword>
<feature type="binding site" evidence="3">
    <location>
        <position position="77"/>
    </location>
    <ligand>
        <name>Cu cation</name>
        <dbReference type="ChEBI" id="CHEBI:23378"/>
    </ligand>
</feature>
<dbReference type="Proteomes" id="UP000562395">
    <property type="component" value="Unassembled WGS sequence"/>
</dbReference>